<protein>
    <submittedName>
        <fullName evidence="1">Uncharacterized protein</fullName>
    </submittedName>
</protein>
<feature type="non-terminal residue" evidence="1">
    <location>
        <position position="88"/>
    </location>
</feature>
<feature type="non-terminal residue" evidence="1">
    <location>
        <position position="1"/>
    </location>
</feature>
<evidence type="ECO:0000313" key="2">
    <source>
        <dbReference type="Proteomes" id="UP000257109"/>
    </source>
</evidence>
<dbReference type="OrthoDB" id="1282939at2759"/>
<gene>
    <name evidence="1" type="ORF">CR513_49282</name>
</gene>
<organism evidence="1 2">
    <name type="scientific">Mucuna pruriens</name>
    <name type="common">Velvet bean</name>
    <name type="synonym">Dolichos pruriens</name>
    <dbReference type="NCBI Taxonomy" id="157652"/>
    <lineage>
        <taxon>Eukaryota</taxon>
        <taxon>Viridiplantae</taxon>
        <taxon>Streptophyta</taxon>
        <taxon>Embryophyta</taxon>
        <taxon>Tracheophyta</taxon>
        <taxon>Spermatophyta</taxon>
        <taxon>Magnoliopsida</taxon>
        <taxon>eudicotyledons</taxon>
        <taxon>Gunneridae</taxon>
        <taxon>Pentapetalae</taxon>
        <taxon>rosids</taxon>
        <taxon>fabids</taxon>
        <taxon>Fabales</taxon>
        <taxon>Fabaceae</taxon>
        <taxon>Papilionoideae</taxon>
        <taxon>50 kb inversion clade</taxon>
        <taxon>NPAAA clade</taxon>
        <taxon>indigoferoid/millettioid clade</taxon>
        <taxon>Phaseoleae</taxon>
        <taxon>Mucuna</taxon>
    </lineage>
</organism>
<accession>A0A371EZK1</accession>
<evidence type="ECO:0000313" key="1">
    <source>
        <dbReference type="EMBL" id="RDX71383.1"/>
    </source>
</evidence>
<comment type="caution">
    <text evidence="1">The sequence shown here is derived from an EMBL/GenBank/DDBJ whole genome shotgun (WGS) entry which is preliminary data.</text>
</comment>
<sequence>RSNLLGFKIFPYWLEFSLTTDGTYCLPCYLFSKKPSDNTCLPHNNTMKAFYVWLSHSNHTRNIINVQSSSKFARIVYVSRSLLIQFLG</sequence>
<dbReference type="Proteomes" id="UP000257109">
    <property type="component" value="Unassembled WGS sequence"/>
</dbReference>
<dbReference type="AlphaFoldDB" id="A0A371EZK1"/>
<proteinExistence type="predicted"/>
<name>A0A371EZK1_MUCPR</name>
<dbReference type="EMBL" id="QJKJ01011353">
    <property type="protein sequence ID" value="RDX71383.1"/>
    <property type="molecule type" value="Genomic_DNA"/>
</dbReference>
<reference evidence="1" key="1">
    <citation type="submission" date="2018-05" db="EMBL/GenBank/DDBJ databases">
        <title>Draft genome of Mucuna pruriens seed.</title>
        <authorList>
            <person name="Nnadi N.E."/>
            <person name="Vos R."/>
            <person name="Hasami M.H."/>
            <person name="Devisetty U.K."/>
            <person name="Aguiy J.C."/>
        </authorList>
    </citation>
    <scope>NUCLEOTIDE SEQUENCE [LARGE SCALE GENOMIC DNA]</scope>
    <source>
        <tissue evidence="1">Seed</tissue>
    </source>
</reference>
<keyword evidence="2" id="KW-1185">Reference proteome</keyword>